<dbReference type="Pfam" id="PF20246">
    <property type="entry name" value="DUF6601"/>
    <property type="match status" value="1"/>
</dbReference>
<dbReference type="EMBL" id="ML994638">
    <property type="protein sequence ID" value="KAF2184344.1"/>
    <property type="molecule type" value="Genomic_DNA"/>
</dbReference>
<protein>
    <submittedName>
        <fullName evidence="1">Uncharacterized protein</fullName>
    </submittedName>
</protein>
<sequence>MVRLISADIRSFLECELHLDRVNRIHKWLWRVSLPASPHLLHVQRLKKREIAVAEQLDLHLVWSPSCIFIKPLP</sequence>
<evidence type="ECO:0000313" key="2">
    <source>
        <dbReference type="Proteomes" id="UP000800200"/>
    </source>
</evidence>
<dbReference type="PANTHER" id="PTHR34414:SF1">
    <property type="entry name" value="SUBTILISIN-LIKE SERINE PROTEASE"/>
    <property type="match status" value="1"/>
</dbReference>
<gene>
    <name evidence="1" type="ORF">K469DRAFT_181594</name>
</gene>
<accession>A0A6A6DXQ2</accession>
<organism evidence="1 2">
    <name type="scientific">Zopfia rhizophila CBS 207.26</name>
    <dbReference type="NCBI Taxonomy" id="1314779"/>
    <lineage>
        <taxon>Eukaryota</taxon>
        <taxon>Fungi</taxon>
        <taxon>Dikarya</taxon>
        <taxon>Ascomycota</taxon>
        <taxon>Pezizomycotina</taxon>
        <taxon>Dothideomycetes</taxon>
        <taxon>Dothideomycetes incertae sedis</taxon>
        <taxon>Zopfiaceae</taxon>
        <taxon>Zopfia</taxon>
    </lineage>
</organism>
<dbReference type="AlphaFoldDB" id="A0A6A6DXQ2"/>
<dbReference type="InterPro" id="IPR046536">
    <property type="entry name" value="DUF6601"/>
</dbReference>
<dbReference type="PANTHER" id="PTHR34414">
    <property type="entry name" value="HET DOMAIN-CONTAINING PROTEIN-RELATED"/>
    <property type="match status" value="1"/>
</dbReference>
<dbReference type="OrthoDB" id="5086500at2759"/>
<name>A0A6A6DXQ2_9PEZI</name>
<evidence type="ECO:0000313" key="1">
    <source>
        <dbReference type="EMBL" id="KAF2184344.1"/>
    </source>
</evidence>
<proteinExistence type="predicted"/>
<reference evidence="1" key="1">
    <citation type="journal article" date="2020" name="Stud. Mycol.">
        <title>101 Dothideomycetes genomes: a test case for predicting lifestyles and emergence of pathogens.</title>
        <authorList>
            <person name="Haridas S."/>
            <person name="Albert R."/>
            <person name="Binder M."/>
            <person name="Bloem J."/>
            <person name="Labutti K."/>
            <person name="Salamov A."/>
            <person name="Andreopoulos B."/>
            <person name="Baker S."/>
            <person name="Barry K."/>
            <person name="Bills G."/>
            <person name="Bluhm B."/>
            <person name="Cannon C."/>
            <person name="Castanera R."/>
            <person name="Culley D."/>
            <person name="Daum C."/>
            <person name="Ezra D."/>
            <person name="Gonzalez J."/>
            <person name="Henrissat B."/>
            <person name="Kuo A."/>
            <person name="Liang C."/>
            <person name="Lipzen A."/>
            <person name="Lutzoni F."/>
            <person name="Magnuson J."/>
            <person name="Mondo S."/>
            <person name="Nolan M."/>
            <person name="Ohm R."/>
            <person name="Pangilinan J."/>
            <person name="Park H.-J."/>
            <person name="Ramirez L."/>
            <person name="Alfaro M."/>
            <person name="Sun H."/>
            <person name="Tritt A."/>
            <person name="Yoshinaga Y."/>
            <person name="Zwiers L.-H."/>
            <person name="Turgeon B."/>
            <person name="Goodwin S."/>
            <person name="Spatafora J."/>
            <person name="Crous P."/>
            <person name="Grigoriev I."/>
        </authorList>
    </citation>
    <scope>NUCLEOTIDE SEQUENCE</scope>
    <source>
        <strain evidence="1">CBS 207.26</strain>
    </source>
</reference>
<dbReference type="Proteomes" id="UP000800200">
    <property type="component" value="Unassembled WGS sequence"/>
</dbReference>
<keyword evidence="2" id="KW-1185">Reference proteome</keyword>